<accession>A0A515ERI6</accession>
<dbReference type="RefSeq" id="WP_142812445.1">
    <property type="nucleotide sequence ID" value="NZ_CP036282.1"/>
</dbReference>
<feature type="transmembrane region" description="Helical" evidence="1">
    <location>
        <begin position="224"/>
        <end position="247"/>
    </location>
</feature>
<name>A0A515ERI6_9BURK</name>
<dbReference type="InterPro" id="IPR047798">
    <property type="entry name" value="BPSS1780-like"/>
</dbReference>
<keyword evidence="1" id="KW-0812">Transmembrane</keyword>
<feature type="transmembrane region" description="Helical" evidence="1">
    <location>
        <begin position="26"/>
        <end position="46"/>
    </location>
</feature>
<evidence type="ECO:0000256" key="1">
    <source>
        <dbReference type="SAM" id="Phobius"/>
    </source>
</evidence>
<dbReference type="AlphaFoldDB" id="A0A515ERI6"/>
<evidence type="ECO:0008006" key="4">
    <source>
        <dbReference type="Google" id="ProtNLM"/>
    </source>
</evidence>
<keyword evidence="1" id="KW-1133">Transmembrane helix</keyword>
<dbReference type="NCBIfam" id="NF041043">
    <property type="entry name" value="BPSS1780_fam"/>
    <property type="match status" value="1"/>
</dbReference>
<keyword evidence="3" id="KW-1185">Reference proteome</keyword>
<evidence type="ECO:0000313" key="3">
    <source>
        <dbReference type="Proteomes" id="UP000317365"/>
    </source>
</evidence>
<keyword evidence="1" id="KW-0472">Membrane</keyword>
<gene>
    <name evidence="2" type="ORF">EXZ61_14545</name>
</gene>
<protein>
    <recommendedName>
        <fullName evidence="4">Transmembrane protein</fullName>
    </recommendedName>
</protein>
<reference evidence="3" key="1">
    <citation type="submission" date="2019-02" db="EMBL/GenBank/DDBJ databases">
        <title>Complete genome sequence of Rhodoferax sp. Gr-4.</title>
        <authorList>
            <person name="Jin L."/>
        </authorList>
    </citation>
    <scope>NUCLEOTIDE SEQUENCE [LARGE SCALE GENOMIC DNA]</scope>
    <source>
        <strain evidence="3">Gr-4</strain>
    </source>
</reference>
<feature type="transmembrane region" description="Helical" evidence="1">
    <location>
        <begin position="145"/>
        <end position="170"/>
    </location>
</feature>
<proteinExistence type="predicted"/>
<sequence>MKLNIVPARQGAQWVKLGMQTFFRQPLALAGLFFLFLALISVLSIVPVLGNALALALVPGATLGLMAATQEAASGKFPMPTVLLSAFRVGRQRMHAMLTLGAMYSGGFMLMLGISALADGGAFAKLYLVGGSLTPEVVQGAEFQMAALIMLVLYLPLSLMFWHAPALVHWHGVSPGKSLFFSMVACWRNLGAYTVYGLVWFLSFILIGMVVTSVVAIFGDADLVSAAIVPMAMMMATMFFTSIYFTFRDSFEPDSGDTP</sequence>
<reference evidence="3" key="2">
    <citation type="journal article" date="2020" name="Int. J. Syst. Evol. Microbiol.">
        <title>Genomic insights into a novel species Rhodoferax aquaticus sp. nov., isolated from freshwater.</title>
        <authorList>
            <person name="Li T."/>
            <person name="Zhuo Y."/>
            <person name="Jin C.Z."/>
            <person name="Wu X."/>
            <person name="Ko S.R."/>
            <person name="Jin F.J."/>
            <person name="Ahn C.Y."/>
            <person name="Oh H.M."/>
            <person name="Lee H.G."/>
            <person name="Jin L."/>
        </authorList>
    </citation>
    <scope>NUCLEOTIDE SEQUENCE [LARGE SCALE GENOMIC DNA]</scope>
    <source>
        <strain evidence="3">Gr-4</strain>
    </source>
</reference>
<dbReference type="KEGG" id="rhg:EXZ61_14545"/>
<dbReference type="Proteomes" id="UP000317365">
    <property type="component" value="Chromosome"/>
</dbReference>
<feature type="transmembrane region" description="Helical" evidence="1">
    <location>
        <begin position="190"/>
        <end position="218"/>
    </location>
</feature>
<organism evidence="2 3">
    <name type="scientific">Rhodoferax aquaticus</name>
    <dbReference type="NCBI Taxonomy" id="2527691"/>
    <lineage>
        <taxon>Bacteria</taxon>
        <taxon>Pseudomonadati</taxon>
        <taxon>Pseudomonadota</taxon>
        <taxon>Betaproteobacteria</taxon>
        <taxon>Burkholderiales</taxon>
        <taxon>Comamonadaceae</taxon>
        <taxon>Rhodoferax</taxon>
    </lineage>
</organism>
<dbReference type="EMBL" id="CP036282">
    <property type="protein sequence ID" value="QDL55286.1"/>
    <property type="molecule type" value="Genomic_DNA"/>
</dbReference>
<feature type="transmembrane region" description="Helical" evidence="1">
    <location>
        <begin position="94"/>
        <end position="118"/>
    </location>
</feature>
<evidence type="ECO:0000313" key="2">
    <source>
        <dbReference type="EMBL" id="QDL55286.1"/>
    </source>
</evidence>